<dbReference type="InterPro" id="IPR058031">
    <property type="entry name" value="AAA_lid_NorR"/>
</dbReference>
<evidence type="ECO:0000256" key="2">
    <source>
        <dbReference type="ARBA" id="ARBA00022840"/>
    </source>
</evidence>
<proteinExistence type="predicted"/>
<name>A0ABU9F1N1_9ENTR</name>
<dbReference type="RefSeq" id="WP_331850777.1">
    <property type="nucleotide sequence ID" value="NZ_JARXNK020000091.1"/>
</dbReference>
<dbReference type="InterPro" id="IPR027417">
    <property type="entry name" value="P-loop_NTPase"/>
</dbReference>
<dbReference type="Gene3D" id="3.40.50.300">
    <property type="entry name" value="P-loop containing nucleotide triphosphate hydrolases"/>
    <property type="match status" value="1"/>
</dbReference>
<dbReference type="SUPFAM" id="SSF46689">
    <property type="entry name" value="Homeodomain-like"/>
    <property type="match status" value="1"/>
</dbReference>
<dbReference type="Pfam" id="PF00158">
    <property type="entry name" value="Sigma54_activat"/>
    <property type="match status" value="1"/>
</dbReference>
<dbReference type="Pfam" id="PF01590">
    <property type="entry name" value="GAF"/>
    <property type="match status" value="1"/>
</dbReference>
<gene>
    <name evidence="7" type="primary">norR</name>
    <name evidence="7" type="ORF">QFI96_000645</name>
</gene>
<dbReference type="PROSITE" id="PS00675">
    <property type="entry name" value="SIGMA54_INTERACT_1"/>
    <property type="match status" value="1"/>
</dbReference>
<dbReference type="InterPro" id="IPR003018">
    <property type="entry name" value="GAF"/>
</dbReference>
<feature type="domain" description="Sigma-54 factor interaction" evidence="6">
    <location>
        <begin position="187"/>
        <end position="416"/>
    </location>
</feature>
<dbReference type="PANTHER" id="PTHR32071">
    <property type="entry name" value="TRANSCRIPTIONAL REGULATORY PROTEIN"/>
    <property type="match status" value="1"/>
</dbReference>
<accession>A0ABU9F1N1</accession>
<dbReference type="InterPro" id="IPR009057">
    <property type="entry name" value="Homeodomain-like_sf"/>
</dbReference>
<keyword evidence="5" id="KW-0804">Transcription</keyword>
<dbReference type="InterPro" id="IPR029016">
    <property type="entry name" value="GAF-like_dom_sf"/>
</dbReference>
<keyword evidence="4" id="KW-0238">DNA-binding</keyword>
<dbReference type="PROSITE" id="PS50045">
    <property type="entry name" value="SIGMA54_INTERACT_4"/>
    <property type="match status" value="1"/>
</dbReference>
<dbReference type="InterPro" id="IPR025662">
    <property type="entry name" value="Sigma_54_int_dom_ATP-bd_1"/>
</dbReference>
<dbReference type="PROSITE" id="PS00676">
    <property type="entry name" value="SIGMA54_INTERACT_2"/>
    <property type="match status" value="1"/>
</dbReference>
<keyword evidence="3" id="KW-0805">Transcription regulation</keyword>
<dbReference type="Gene3D" id="3.30.450.40">
    <property type="match status" value="1"/>
</dbReference>
<dbReference type="Gene3D" id="1.10.10.60">
    <property type="entry name" value="Homeodomain-like"/>
    <property type="match status" value="1"/>
</dbReference>
<evidence type="ECO:0000256" key="3">
    <source>
        <dbReference type="ARBA" id="ARBA00023015"/>
    </source>
</evidence>
<dbReference type="PROSITE" id="PS00688">
    <property type="entry name" value="SIGMA54_INTERACT_3"/>
    <property type="match status" value="1"/>
</dbReference>
<dbReference type="PANTHER" id="PTHR32071:SF35">
    <property type="entry name" value="ANAEROBIC NITRIC OXIDE REDUCTASE TRANSCRIPTION REGULATOR NORR"/>
    <property type="match status" value="1"/>
</dbReference>
<reference evidence="7 8" key="1">
    <citation type="submission" date="2024-04" db="EMBL/GenBank/DDBJ databases">
        <title>Two novel Raoultella species associated with bleeding cankers of broadleaf hosts, Raoultella scottia sp. nov. and Raoultella lignicola sp. nov.</title>
        <authorList>
            <person name="Brady C.L."/>
        </authorList>
    </citation>
    <scope>NUCLEOTIDE SEQUENCE [LARGE SCALE GENOMIC DNA]</scope>
    <source>
        <strain evidence="7 8">TW_WC1a.1</strain>
    </source>
</reference>
<dbReference type="InterPro" id="IPR002078">
    <property type="entry name" value="Sigma_54_int"/>
</dbReference>
<evidence type="ECO:0000256" key="1">
    <source>
        <dbReference type="ARBA" id="ARBA00022741"/>
    </source>
</evidence>
<dbReference type="NCBIfam" id="NF003451">
    <property type="entry name" value="PRK05022.1"/>
    <property type="match status" value="1"/>
</dbReference>
<dbReference type="SUPFAM" id="SSF55781">
    <property type="entry name" value="GAF domain-like"/>
    <property type="match status" value="1"/>
</dbReference>
<dbReference type="Pfam" id="PF25601">
    <property type="entry name" value="AAA_lid_14"/>
    <property type="match status" value="1"/>
</dbReference>
<evidence type="ECO:0000256" key="5">
    <source>
        <dbReference type="ARBA" id="ARBA00023163"/>
    </source>
</evidence>
<evidence type="ECO:0000313" key="8">
    <source>
        <dbReference type="Proteomes" id="UP001312893"/>
    </source>
</evidence>
<dbReference type="SUPFAM" id="SSF52540">
    <property type="entry name" value="P-loop containing nucleoside triphosphate hydrolases"/>
    <property type="match status" value="1"/>
</dbReference>
<dbReference type="Gene3D" id="1.10.8.60">
    <property type="match status" value="1"/>
</dbReference>
<sequence>MRFSVDVLAKIAIDLQSDIGHADRFSRLITTLRQVLGCDASALLRYEAHQFVPLAIDGLAEDVLGRRFALAGHPRLEAIARAGDVVRFPADSDLPDPYDGLIPGHESLKVHACVGLPLFAGQTLIGALTLDGMEADRFDSFSDEALRLIAALVAGALNNALLIARLENQNVLPEASVRYTPPDHQEIIGLSAPMVQLKKEIDIVAASDLNVLISGETGTGKELVAKALHQGSSRAANPLIYLNCAALPESVAESELFGHVKGAFTGAISNRSGKFEMADNGTLFLDEIGELSLALQAKLLRVLQYGDIQRVGDDRSLRVNVRVLAATNRDLRQEVVEGRFRADLYHRLSVFPLSVPALREREDDVVLLAGYFCEQCRLRMGLGQVVLSDAARSGLRKAPWPGNVRELEHAIHRAVVLARATQTADEVRLEPHHFQFAAATSLPPVATPVALQQTINLREATETFQREAIYRALADNQRNWAAAARALELDVANLHRLAKRLGLKGSRPDKSSAG</sequence>
<dbReference type="SMART" id="SM00065">
    <property type="entry name" value="GAF"/>
    <property type="match status" value="1"/>
</dbReference>
<dbReference type="SMART" id="SM00382">
    <property type="entry name" value="AAA"/>
    <property type="match status" value="1"/>
</dbReference>
<dbReference type="EMBL" id="JARXNK020000091">
    <property type="protein sequence ID" value="MEL0550216.1"/>
    <property type="molecule type" value="Genomic_DNA"/>
</dbReference>
<keyword evidence="2" id="KW-0067">ATP-binding</keyword>
<comment type="caution">
    <text evidence="7">The sequence shown here is derived from an EMBL/GenBank/DDBJ whole genome shotgun (WGS) entry which is preliminary data.</text>
</comment>
<dbReference type="InterPro" id="IPR025943">
    <property type="entry name" value="Sigma_54_int_dom_ATP-bd_2"/>
</dbReference>
<keyword evidence="8" id="KW-1185">Reference proteome</keyword>
<dbReference type="Proteomes" id="UP001312893">
    <property type="component" value="Unassembled WGS sequence"/>
</dbReference>
<keyword evidence="1" id="KW-0547">Nucleotide-binding</keyword>
<evidence type="ECO:0000313" key="7">
    <source>
        <dbReference type="EMBL" id="MEL0550216.1"/>
    </source>
</evidence>
<dbReference type="CDD" id="cd00009">
    <property type="entry name" value="AAA"/>
    <property type="match status" value="1"/>
</dbReference>
<evidence type="ECO:0000259" key="6">
    <source>
        <dbReference type="PROSITE" id="PS50045"/>
    </source>
</evidence>
<dbReference type="InterPro" id="IPR003593">
    <property type="entry name" value="AAA+_ATPase"/>
</dbReference>
<organism evidence="7 8">
    <name type="scientific">Raoultella lignicola</name>
    <dbReference type="NCBI Taxonomy" id="3040939"/>
    <lineage>
        <taxon>Bacteria</taxon>
        <taxon>Pseudomonadati</taxon>
        <taxon>Pseudomonadota</taxon>
        <taxon>Gammaproteobacteria</taxon>
        <taxon>Enterobacterales</taxon>
        <taxon>Enterobacteriaceae</taxon>
        <taxon>Klebsiella/Raoultella group</taxon>
        <taxon>Raoultella</taxon>
    </lineage>
</organism>
<dbReference type="InterPro" id="IPR025944">
    <property type="entry name" value="Sigma_54_int_dom_CS"/>
</dbReference>
<protein>
    <submittedName>
        <fullName evidence="7">Nitric oxide reductase transcriptional regulator NorR</fullName>
    </submittedName>
</protein>
<evidence type="ECO:0000256" key="4">
    <source>
        <dbReference type="ARBA" id="ARBA00023125"/>
    </source>
</evidence>